<keyword evidence="8" id="KW-0051">Antiviral defense</keyword>
<keyword evidence="1" id="KW-0808">Transferase</keyword>
<evidence type="ECO:0000256" key="3">
    <source>
        <dbReference type="ARBA" id="ARBA00022723"/>
    </source>
</evidence>
<dbReference type="Pfam" id="PF21654">
    <property type="entry name" value="DncV-like_NTFase"/>
    <property type="match status" value="1"/>
</dbReference>
<keyword evidence="3" id="KW-0479">Metal-binding</keyword>
<accession>A0ABV4P850</accession>
<evidence type="ECO:0000256" key="4">
    <source>
        <dbReference type="ARBA" id="ARBA00022741"/>
    </source>
</evidence>
<dbReference type="InterPro" id="IPR048445">
    <property type="entry name" value="DncV-like_NTFase"/>
</dbReference>
<reference evidence="12 13" key="1">
    <citation type="submission" date="2024-08" db="EMBL/GenBank/DDBJ databases">
        <authorList>
            <person name="Ishaq N."/>
        </authorList>
    </citation>
    <scope>NUCLEOTIDE SEQUENCE [LARGE SCALE GENOMIC DNA]</scope>
    <source>
        <strain evidence="12 13">DSM 18651</strain>
    </source>
</reference>
<comment type="catalytic activity">
    <reaction evidence="10">
        <text>GTP + ATP = 3',3'-cGAMP + 2 diphosphate</text>
        <dbReference type="Rhea" id="RHEA:35647"/>
        <dbReference type="ChEBI" id="CHEBI:30616"/>
        <dbReference type="ChEBI" id="CHEBI:33019"/>
        <dbReference type="ChEBI" id="CHEBI:37565"/>
        <dbReference type="ChEBI" id="CHEBI:71501"/>
    </reaction>
    <physiologicalReaction direction="left-to-right" evidence="10">
        <dbReference type="Rhea" id="RHEA:35648"/>
    </physiologicalReaction>
</comment>
<keyword evidence="4" id="KW-0547">Nucleotide-binding</keyword>
<comment type="caution">
    <text evidence="12">The sequence shown here is derived from an EMBL/GenBank/DDBJ whole genome shotgun (WGS) entry which is preliminary data.</text>
</comment>
<evidence type="ECO:0000256" key="9">
    <source>
        <dbReference type="ARBA" id="ARBA00044145"/>
    </source>
</evidence>
<evidence type="ECO:0000256" key="6">
    <source>
        <dbReference type="ARBA" id="ARBA00022842"/>
    </source>
</evidence>
<gene>
    <name evidence="12" type="ORF">ACCI49_23595</name>
</gene>
<keyword evidence="13" id="KW-1185">Reference proteome</keyword>
<evidence type="ECO:0000256" key="1">
    <source>
        <dbReference type="ARBA" id="ARBA00022679"/>
    </source>
</evidence>
<evidence type="ECO:0000256" key="2">
    <source>
        <dbReference type="ARBA" id="ARBA00022695"/>
    </source>
</evidence>
<keyword evidence="5" id="KW-0067">ATP-binding</keyword>
<evidence type="ECO:0000313" key="12">
    <source>
        <dbReference type="EMBL" id="MFA0813858.1"/>
    </source>
</evidence>
<organism evidence="12 13">
    <name type="scientific">Microbulbifer epialgicus</name>
    <dbReference type="NCBI Taxonomy" id="393907"/>
    <lineage>
        <taxon>Bacteria</taxon>
        <taxon>Pseudomonadati</taxon>
        <taxon>Pseudomonadota</taxon>
        <taxon>Gammaproteobacteria</taxon>
        <taxon>Cellvibrionales</taxon>
        <taxon>Microbulbiferaceae</taxon>
        <taxon>Microbulbifer</taxon>
    </lineage>
</organism>
<protein>
    <recommendedName>
        <fullName evidence="9">Cyclic GMP-AMP synthase</fullName>
    </recommendedName>
</protein>
<sequence length="147" mass="16690">MHRRGSSCLEYDPLVFSQGSFRLGAAIKPDSDEEYGMGCNLRQGLRKSLITQEQPKNHVGDELELYREARGIKNELTEKKRCWRLEYADGLSFHMDIVPCILESERGRGILKKRMVENSCFDDALAQSVSELVVSITDSTDLGYRAN</sequence>
<evidence type="ECO:0000313" key="13">
    <source>
        <dbReference type="Proteomes" id="UP001569428"/>
    </source>
</evidence>
<keyword evidence="7" id="KW-0546">Nucleotide metabolism</keyword>
<dbReference type="RefSeq" id="WP_371841690.1">
    <property type="nucleotide sequence ID" value="NZ_JBGMEK010000154.1"/>
</dbReference>
<keyword evidence="2" id="KW-0548">Nucleotidyltransferase</keyword>
<keyword evidence="6" id="KW-0460">Magnesium</keyword>
<evidence type="ECO:0000259" key="11">
    <source>
        <dbReference type="Pfam" id="PF21654"/>
    </source>
</evidence>
<proteinExistence type="predicted"/>
<evidence type="ECO:0000256" key="7">
    <source>
        <dbReference type="ARBA" id="ARBA00023080"/>
    </source>
</evidence>
<evidence type="ECO:0000256" key="10">
    <source>
        <dbReference type="ARBA" id="ARBA00048304"/>
    </source>
</evidence>
<dbReference type="Proteomes" id="UP001569428">
    <property type="component" value="Unassembled WGS sequence"/>
</dbReference>
<feature type="domain" description="Cyclic GMP-AMP synthase DncV-like nucleotidyltransferase" evidence="11">
    <location>
        <begin position="15"/>
        <end position="97"/>
    </location>
</feature>
<dbReference type="EMBL" id="JBGMEK010000154">
    <property type="protein sequence ID" value="MFA0813858.1"/>
    <property type="molecule type" value="Genomic_DNA"/>
</dbReference>
<evidence type="ECO:0000256" key="8">
    <source>
        <dbReference type="ARBA" id="ARBA00023118"/>
    </source>
</evidence>
<evidence type="ECO:0000256" key="5">
    <source>
        <dbReference type="ARBA" id="ARBA00022840"/>
    </source>
</evidence>
<name>A0ABV4P850_9GAMM</name>